<organism evidence="1 2">
    <name type="scientific">Puccinia graminis f. sp. tritici</name>
    <dbReference type="NCBI Taxonomy" id="56615"/>
    <lineage>
        <taxon>Eukaryota</taxon>
        <taxon>Fungi</taxon>
        <taxon>Dikarya</taxon>
        <taxon>Basidiomycota</taxon>
        <taxon>Pucciniomycotina</taxon>
        <taxon>Pucciniomycetes</taxon>
        <taxon>Pucciniales</taxon>
        <taxon>Pucciniaceae</taxon>
        <taxon>Puccinia</taxon>
    </lineage>
</organism>
<dbReference type="EMBL" id="VDEP01000175">
    <property type="protein sequence ID" value="KAA1125709.1"/>
    <property type="molecule type" value="Genomic_DNA"/>
</dbReference>
<sequence length="181" mass="19496">MGNRGWEVTGRTQKGTAGLIAPGNLLRAMSQVRWSGKWTPGLPKFAPGRPVAGPLEMLSPRTGGPRDKPQRINAPLLRRYTTLTLAEGALKAASVQPQTVPQSITKLRRQPWFHTVAPLPTGRPDAIPMLRPVSGMLAPGTCSWCATVSPRGTSPLFRPTHSRVAGASRCTIQLRPTRPAV</sequence>
<evidence type="ECO:0000313" key="1">
    <source>
        <dbReference type="EMBL" id="KAA1125709.1"/>
    </source>
</evidence>
<protein>
    <submittedName>
        <fullName evidence="1">Uncharacterized protein</fullName>
    </submittedName>
</protein>
<dbReference type="AlphaFoldDB" id="A0A5B0RJX2"/>
<accession>A0A5B0RJX2</accession>
<name>A0A5B0RJX2_PUCGR</name>
<comment type="caution">
    <text evidence="1">The sequence shown here is derived from an EMBL/GenBank/DDBJ whole genome shotgun (WGS) entry which is preliminary data.</text>
</comment>
<gene>
    <name evidence="1" type="ORF">PGTUg99_003495</name>
</gene>
<proteinExistence type="predicted"/>
<dbReference type="Proteomes" id="UP000325313">
    <property type="component" value="Unassembled WGS sequence"/>
</dbReference>
<reference evidence="1 2" key="1">
    <citation type="submission" date="2019-05" db="EMBL/GenBank/DDBJ databases">
        <title>Emergence of the Ug99 lineage of the wheat stem rust pathogen through somatic hybridization.</title>
        <authorList>
            <person name="Li F."/>
            <person name="Upadhyaya N.M."/>
            <person name="Sperschneider J."/>
            <person name="Matny O."/>
            <person name="Nguyen-Phuc H."/>
            <person name="Mago R."/>
            <person name="Raley C."/>
            <person name="Miller M.E."/>
            <person name="Silverstein K.A.T."/>
            <person name="Henningsen E."/>
            <person name="Hirsch C.D."/>
            <person name="Visser B."/>
            <person name="Pretorius Z.A."/>
            <person name="Steffenson B.J."/>
            <person name="Schwessinger B."/>
            <person name="Dodds P.N."/>
            <person name="Figueroa M."/>
        </authorList>
    </citation>
    <scope>NUCLEOTIDE SEQUENCE [LARGE SCALE GENOMIC DNA]</scope>
    <source>
        <strain evidence="1 2">Ug99</strain>
    </source>
</reference>
<evidence type="ECO:0000313" key="2">
    <source>
        <dbReference type="Proteomes" id="UP000325313"/>
    </source>
</evidence>